<keyword evidence="1" id="KW-0732">Signal</keyword>
<dbReference type="AlphaFoldDB" id="A0A6P8KA32"/>
<dbReference type="RefSeq" id="XP_033165855.1">
    <property type="nucleotide sequence ID" value="XM_033309964.1"/>
</dbReference>
<sequence>MSTRRHSGIILVLCCINLSYSYRIIESNEVAKTCTAINKDIIFEEPHLNNNQREFYDIREIPRRHHFNSNKKEIQSENWLLRIIRIKTSNDGPRHKVTEIKEDKHMDGFGKRLFNILRKTLRMHEPYYNHNNDHKDLFVLKKNPFPHEHHIVKREQPVQYNYM</sequence>
<feature type="chain" id="PRO_5027642817" evidence="1">
    <location>
        <begin position="22"/>
        <end position="163"/>
    </location>
</feature>
<dbReference type="CTD" id="19835010"/>
<keyword evidence="2" id="KW-1185">Reference proteome</keyword>
<organism evidence="2 3">
    <name type="scientific">Drosophila mauritiana</name>
    <name type="common">Fruit fly</name>
    <dbReference type="NCBI Taxonomy" id="7226"/>
    <lineage>
        <taxon>Eukaryota</taxon>
        <taxon>Metazoa</taxon>
        <taxon>Ecdysozoa</taxon>
        <taxon>Arthropoda</taxon>
        <taxon>Hexapoda</taxon>
        <taxon>Insecta</taxon>
        <taxon>Pterygota</taxon>
        <taxon>Neoptera</taxon>
        <taxon>Endopterygota</taxon>
        <taxon>Diptera</taxon>
        <taxon>Brachycera</taxon>
        <taxon>Muscomorpha</taxon>
        <taxon>Ephydroidea</taxon>
        <taxon>Drosophilidae</taxon>
        <taxon>Drosophila</taxon>
        <taxon>Sophophora</taxon>
    </lineage>
</organism>
<evidence type="ECO:0000313" key="3">
    <source>
        <dbReference type="RefSeq" id="XP_033165855.1"/>
    </source>
</evidence>
<evidence type="ECO:0000256" key="1">
    <source>
        <dbReference type="SAM" id="SignalP"/>
    </source>
</evidence>
<name>A0A6P8KA32_DROMA</name>
<reference evidence="3" key="1">
    <citation type="submission" date="2025-08" db="UniProtKB">
        <authorList>
            <consortium name="RefSeq"/>
        </authorList>
    </citation>
    <scope>IDENTIFICATION</scope>
    <source>
        <strain evidence="3">Mau12</strain>
        <tissue evidence="3">Whole Body</tissue>
    </source>
</reference>
<protein>
    <submittedName>
        <fullName evidence="3">Uncharacterized protein LOC117144663</fullName>
    </submittedName>
</protein>
<gene>
    <name evidence="3" type="primary">LOC117144663</name>
</gene>
<dbReference type="GeneID" id="117144663"/>
<feature type="signal peptide" evidence="1">
    <location>
        <begin position="1"/>
        <end position="21"/>
    </location>
</feature>
<dbReference type="Proteomes" id="UP000515162">
    <property type="component" value="Chromosome 3R"/>
</dbReference>
<evidence type="ECO:0000313" key="2">
    <source>
        <dbReference type="Proteomes" id="UP000515162"/>
    </source>
</evidence>
<proteinExistence type="predicted"/>
<accession>A0A6P8KA32</accession>